<evidence type="ECO:0000313" key="1">
    <source>
        <dbReference type="EMBL" id="MDQ2065451.1"/>
    </source>
</evidence>
<organism evidence="1 2">
    <name type="scientific">Pseudogemmobacter lacusdianii</name>
    <dbReference type="NCBI Taxonomy" id="3069608"/>
    <lineage>
        <taxon>Bacteria</taxon>
        <taxon>Pseudomonadati</taxon>
        <taxon>Pseudomonadota</taxon>
        <taxon>Alphaproteobacteria</taxon>
        <taxon>Rhodobacterales</taxon>
        <taxon>Paracoccaceae</taxon>
        <taxon>Pseudogemmobacter</taxon>
    </lineage>
</organism>
<protein>
    <submittedName>
        <fullName evidence="1">Porin</fullName>
    </submittedName>
</protein>
<dbReference type="SUPFAM" id="SSF56935">
    <property type="entry name" value="Porins"/>
    <property type="match status" value="1"/>
</dbReference>
<dbReference type="RefSeq" id="WP_306679142.1">
    <property type="nucleotide sequence ID" value="NZ_JAVDBT010000003.1"/>
</dbReference>
<dbReference type="InterPro" id="IPR023614">
    <property type="entry name" value="Porin_dom_sf"/>
</dbReference>
<evidence type="ECO:0000313" key="2">
    <source>
        <dbReference type="Proteomes" id="UP001239680"/>
    </source>
</evidence>
<reference evidence="1 2" key="1">
    <citation type="submission" date="2023-08" db="EMBL/GenBank/DDBJ databases">
        <title>Characterization of two Paracoccaceae strains isolated from Phycosphere and proposal of Xinfangfangia lacusdiani sp. nov.</title>
        <authorList>
            <person name="Deng Y."/>
            <person name="Zhang Y.Q."/>
        </authorList>
    </citation>
    <scope>NUCLEOTIDE SEQUENCE [LARGE SCALE GENOMIC DNA]</scope>
    <source>
        <strain evidence="1 2">CPCC 101601</strain>
    </source>
</reference>
<gene>
    <name evidence="1" type="ORF">Q9295_03625</name>
</gene>
<sequence length="314" mass="34226">MLPFSASAEGLELAPGLTLTGDVMLQHSVDAYYEYTDIIADLRLFWRPVTDTSFSFGIEASTDSFIGLHEDWSDNGLYAAAVFGFEGYDLRIGAPRPVSDTMALLPPLGAYRYVSLGVETLHGSVVRGNARWDDRFTPGLSLQSNTDGAFAWGLSAHKSSYADQGYRVDVPVVEAVAQYSFGDLTLGAQIVHTRMDDGEADQEYPFAVGVSGTSAMIGMRYAKNGWLLGLAHGKADTGDAEQNFSRVHGSYDFGNGLTLYADLTKADRLYEDDPSGYQVLGAQYRFANGFYLEAGVTHDRGEYTHKTIAAGYKF</sequence>
<keyword evidence="2" id="KW-1185">Reference proteome</keyword>
<accession>A0ABU0VUQ0</accession>
<dbReference type="Proteomes" id="UP001239680">
    <property type="component" value="Unassembled WGS sequence"/>
</dbReference>
<name>A0ABU0VUQ0_9RHOB</name>
<proteinExistence type="predicted"/>
<dbReference type="EMBL" id="JAVDBT010000003">
    <property type="protein sequence ID" value="MDQ2065451.1"/>
    <property type="molecule type" value="Genomic_DNA"/>
</dbReference>
<comment type="caution">
    <text evidence="1">The sequence shown here is derived from an EMBL/GenBank/DDBJ whole genome shotgun (WGS) entry which is preliminary data.</text>
</comment>
<dbReference type="Gene3D" id="2.40.160.10">
    <property type="entry name" value="Porin"/>
    <property type="match status" value="1"/>
</dbReference>